<feature type="compositionally biased region" description="Low complexity" evidence="1">
    <location>
        <begin position="1072"/>
        <end position="1083"/>
    </location>
</feature>
<keyword evidence="2" id="KW-0472">Membrane</keyword>
<dbReference type="InterPro" id="IPR011009">
    <property type="entry name" value="Kinase-like_dom_sf"/>
</dbReference>
<feature type="compositionally biased region" description="Polar residues" evidence="1">
    <location>
        <begin position="1988"/>
        <end position="2014"/>
    </location>
</feature>
<feature type="compositionally biased region" description="Basic and acidic residues" evidence="1">
    <location>
        <begin position="1038"/>
        <end position="1061"/>
    </location>
</feature>
<feature type="region of interest" description="Disordered" evidence="1">
    <location>
        <begin position="2450"/>
        <end position="2479"/>
    </location>
</feature>
<proteinExistence type="predicted"/>
<keyword evidence="4" id="KW-1185">Reference proteome</keyword>
<dbReference type="OrthoDB" id="336882at2759"/>
<reference evidence="3 4" key="1">
    <citation type="submission" date="2013-11" db="EMBL/GenBank/DDBJ databases">
        <title>The Genome Sequence of Plasmodium yoelii 17X.</title>
        <authorList>
            <consortium name="The Broad Institute Genomics Platform"/>
            <consortium name="The Broad Institute Genome Sequencing Center for Infectious Disease"/>
            <person name="Neafsey D."/>
            <person name="Adams J."/>
            <person name="Walker B."/>
            <person name="Young S.K."/>
            <person name="Zeng Q."/>
            <person name="Gargeya S."/>
            <person name="Fitzgerald M."/>
            <person name="Haas B."/>
            <person name="Abouelleil A."/>
            <person name="Alvarado L."/>
            <person name="Chapman S.B."/>
            <person name="Gainer-Dewar J."/>
            <person name="Goldberg J."/>
            <person name="Griggs A."/>
            <person name="Gujja S."/>
            <person name="Hansen M."/>
            <person name="Howarth C."/>
            <person name="Imamovic A."/>
            <person name="Ireland A."/>
            <person name="Larimer J."/>
            <person name="McCowan C."/>
            <person name="Murphy C."/>
            <person name="Pearson M."/>
            <person name="Poon T.W."/>
            <person name="Priest M."/>
            <person name="Roberts A."/>
            <person name="Saif S."/>
            <person name="Shea T."/>
            <person name="Sykes S."/>
            <person name="Wortman J."/>
            <person name="Nusbaum C."/>
            <person name="Birren B."/>
        </authorList>
    </citation>
    <scope>NUCLEOTIDE SEQUENCE [LARGE SCALE GENOMIC DNA]</scope>
    <source>
        <strain evidence="3 4">17X</strain>
    </source>
</reference>
<gene>
    <name evidence="3" type="ORF">YYC_03519</name>
</gene>
<accession>V7PIM8</accession>
<evidence type="ECO:0000313" key="4">
    <source>
        <dbReference type="Proteomes" id="UP000018538"/>
    </source>
</evidence>
<keyword evidence="2" id="KW-0812">Transmembrane</keyword>
<feature type="compositionally biased region" description="Low complexity" evidence="1">
    <location>
        <begin position="1014"/>
        <end position="1037"/>
    </location>
</feature>
<feature type="transmembrane region" description="Helical" evidence="2">
    <location>
        <begin position="299"/>
        <end position="319"/>
    </location>
</feature>
<feature type="compositionally biased region" description="Low complexity" evidence="1">
    <location>
        <begin position="2450"/>
        <end position="2471"/>
    </location>
</feature>
<dbReference type="EMBL" id="KI635767">
    <property type="protein sequence ID" value="ETB59294.1"/>
    <property type="molecule type" value="Genomic_DNA"/>
</dbReference>
<evidence type="ECO:0000313" key="3">
    <source>
        <dbReference type="EMBL" id="ETB59294.1"/>
    </source>
</evidence>
<feature type="region of interest" description="Disordered" evidence="1">
    <location>
        <begin position="1979"/>
        <end position="2015"/>
    </location>
</feature>
<feature type="transmembrane region" description="Helical" evidence="2">
    <location>
        <begin position="811"/>
        <end position="831"/>
    </location>
</feature>
<feature type="compositionally biased region" description="Basic and acidic residues" evidence="1">
    <location>
        <begin position="990"/>
        <end position="1010"/>
    </location>
</feature>
<evidence type="ECO:0008006" key="5">
    <source>
        <dbReference type="Google" id="ProtNLM"/>
    </source>
</evidence>
<organism evidence="3 4">
    <name type="scientific">Plasmodium yoelii 17X</name>
    <dbReference type="NCBI Taxonomy" id="1323249"/>
    <lineage>
        <taxon>Eukaryota</taxon>
        <taxon>Sar</taxon>
        <taxon>Alveolata</taxon>
        <taxon>Apicomplexa</taxon>
        <taxon>Aconoidasida</taxon>
        <taxon>Haemosporida</taxon>
        <taxon>Plasmodiidae</taxon>
        <taxon>Plasmodium</taxon>
        <taxon>Plasmodium (Vinckeia)</taxon>
    </lineage>
</organism>
<dbReference type="Proteomes" id="UP000018538">
    <property type="component" value="Unassembled WGS sequence"/>
</dbReference>
<name>V7PIM8_PLAYE</name>
<feature type="region of interest" description="Disordered" evidence="1">
    <location>
        <begin position="978"/>
        <end position="1086"/>
    </location>
</feature>
<evidence type="ECO:0000256" key="2">
    <source>
        <dbReference type="SAM" id="Phobius"/>
    </source>
</evidence>
<feature type="transmembrane region" description="Helical" evidence="2">
    <location>
        <begin position="718"/>
        <end position="740"/>
    </location>
</feature>
<sequence length="2775" mass="328369">MIYLTNLRNEDLLFKHHDAEFVLNNYRSSHIFLSNTCKLNGFLYDLKETKRDRKNINSYLSCLHENRHIFYNEYNTPQNNDNINQQGNKRKLQYNNNFNNYNPNFTGLYKEKPNCDYIRNHKIVKSNAIYNKIKIKKNIANKFKKNIKHIILRNKRKFSQKYIISNKLNTLMLYSLIFPYTKQNEINKLYKIGMNQPNLFYLKEKIKQGVKYDSNQCIYNDYLLNTLFNSLLYNDEYIKYIQKNNFRECDSVKNTEYIQFQRKIMIAIKRQNKKKQCNILYKRIYINKIPNNVEEYIKLLQHIIVLYFFIICHVNYIMYLKIIIRLYIYFFNFINPVSHVNFDDTSYRFKIKMNYNKNILVVKKPEYVNVFIYQLHEFCSKIYAINNIIYIIFLNKICDIPNTGYKKSGPLYIIINLPFYLSTEIQEIIILVILNKILLRDNVNNNKLSSYINSYEINKTYFMIFNICRIINISYDYPYLCIIHVNPLFQICLNNSTHDIKYFHGLISFISKYNNIHALLTICHIIKRCALKNIKLFSRHMLLSKTNFFNFRINLHYTYSTEYIYEYIIVLYLEKVLITLLTSNLRNILFQTIIPDLERYTNEKTQIIILYINSKLSKKIENYCKYELVKIHLISNNICFRHKNVINYLDYNVYNQFLYYLLNLKIYFTLFECFKSFQNHIFNIKLVEKKEKGIHTKIILRKLLKISKNYKKTKHHIIYKYLLFCIYFFKVIKSNSFSFVDGTKKYTALEFLYPLFVVMKYLYQFLHIKNILYLTENCFYLFLNNKISHRIFYYTIIKHICFQNYNMENVVLYKILNVCIYQFCFLSNILIKLLKNIIMFRDEKNDIHMMIMGGSNFHQENVFFCTQCNNTNMIKKLMCANNLEYFYILKKKKIINIAKHSETNNIITTIDKCITIKFNHDKTCINCVFYFFPKISRKSCEIYMHIYNMFLKPQINKNNFYKYVDILNNNNNQNSFDYRENNNVTCSNNNEKESNHNTKHKEYSKKEERHTHKNNNNNNRSNNYERSNEGNIGNGNRNNDDNNDGEKGKDNNKGAKKGDSCRKKKKKKKINNNKVNYSICKNNNNKKLKTKKVVALKSKSNTQRKTKSTKINHMHKRNETPMDYDKIKIGNVVNVDNSINAKKTLIGNQNEEDNKKNIMAKAVPKDNPRIFSENEKDNITTNCNPLNQYLNHLKNINYDIKFGNAYIKLRKKLSLQNKCQFEIYEAEIVAVDNICNMFCPYVQNFEKFYHLLKRNINNYDFLQSKILETKDIKDIDINEDNINDFIQTSKDYDLIINYLINNNFLMNQNLKSGFENGNNYIFPTNTSTIKSMVEDYIYPLSEGTQKNSIERDNSFQTYNNDSINLKRQKISISNSPLEKSPDNSTHRDNSISCINNNNRNIIFQDKNKDNIVNNDNTINSNNMHNSIIINIEKKKMSNEDNNVPLNTCIRNASKRNFHNVAPNKQMYNENRNILVKKNSNITYSIIKKEENRINSKQNINNNSSCSSKTKLLCNNIHTISGHYTRSNKEETDYEIIPNNYDNEKDDKCSNKESIENFNGNKEDPISLLLKREILYKHLINEVKKIRLLKQFGYKSLYDILKERFKEYMQTSMNVESRIIYNIIKHICKYININEVINNPFYIYQNSIKNIPNNKFAIKILNINACNIHKLKYKIHSLLSEGKQLKNVNMEITNYKNKKKNEQNIYLTHEENLISYEINKKKNLIFSKNDYDFDIMLNTHCNSHFPNGKQVYLSKKNPIIGNNVYSHNSIPKIIDINKTKLYTKSSSNYIGNANNENDPNILLSNENFITNEKYQTKIMGQNSLKNHEKNIHNINIMNNNMNYNNSKAIINAINIDISNIDGNFNSINNQINYTNLSQDNDTSIENNNCFYFGCKNCLNIYYNNRIISTGELNQETFDNHMLNSHEKMCNGNIINENGIQESLRTKDMTISNNSKMEKNNKKIKSQNKLKIVNMNNVGKKKMEKKDTQETNTNRNRVSSNKNINCTKLGNNSKKNNVIKKESNNTSKNVKESQLKLKSIIITQKTSKQTNIHTNILKTEDKEIYEKNKNNYIQDDTKDKFVNEKKQMEGKKKKLKNAISKNALPYSNMESALQKETSPFNSGTKNENYLELKKSSNDCYIPHNSLKLNINNFKNIELKVCKNCEKKNLENENSLTKIKKNKKCIYMSAIPKFLWSSVGITKNNEHVLGVAMQMIEGCTLTYIIQKLKGTENINYGLFLLDICKKLVKRLMMISESIDNPIINWDTKPGNIMVEYKLSKSKIICKNVTIIDIGDALPGRCFFFPTNPSYYEKIKINNANNNFNFLYYVICTKGYCSPECALLVFLLSSLNKSDQFRKTWYGPDSNIYHINKTKQLRIKHRWKKLLDLRFIQPIVKRKEITDCENSLNTIIRNCNCNSATGTSGDNTTSYLNENNHIDLREIHLSYEQNKNITDQNNNDNIHISNHSTNDTSKCNSKKNSDSSITNIKTDFSEKNDLNTYIMSTNKSTYLAGYMNTDFNNNNNHDDKEYISLREHTNGNNMLSRRKIYLPNNIYDKKNKLHLEYPMKGMDENKLEHKNSNEYQNDILKNYYLHNVCTHDIPDDNLKTEYIDNDEIMDYLSNKDYLLKKMETDLSNCDRKTRKKKEYDYFEMHSVDTWVIKFTTQTTIFSVGLVLCQLFGGQNLLTVANKNEVKVVDLLCEWNCKNSTNIYSGEKNITINDLLPNKGIFSNDIWKKKVAKIIKKCLHFIPSRRYSFQQLYKELKILKKEYETYYNLKDS</sequence>
<protein>
    <recommendedName>
        <fullName evidence="5">Protein kinase domain-containing protein</fullName>
    </recommendedName>
</protein>
<evidence type="ECO:0000256" key="1">
    <source>
        <dbReference type="SAM" id="MobiDB-lite"/>
    </source>
</evidence>
<dbReference type="SUPFAM" id="SSF56112">
    <property type="entry name" value="Protein kinase-like (PK-like)"/>
    <property type="match status" value="1"/>
</dbReference>
<dbReference type="Gene3D" id="1.10.510.10">
    <property type="entry name" value="Transferase(Phosphotransferase) domain 1"/>
    <property type="match status" value="1"/>
</dbReference>
<feature type="compositionally biased region" description="Basic residues" evidence="1">
    <location>
        <begin position="1062"/>
        <end position="1071"/>
    </location>
</feature>
<keyword evidence="2" id="KW-1133">Transmembrane helix</keyword>